<gene>
    <name evidence="2" type="ORF">J21TS7_52210</name>
</gene>
<dbReference type="EMBL" id="BORU01000003">
    <property type="protein sequence ID" value="GIO56903.1"/>
    <property type="molecule type" value="Genomic_DNA"/>
</dbReference>
<dbReference type="RefSeq" id="WP_212985401.1">
    <property type="nucleotide sequence ID" value="NZ_BORU01000003.1"/>
</dbReference>
<protein>
    <submittedName>
        <fullName evidence="2">Uncharacterized protein</fullName>
    </submittedName>
</protein>
<keyword evidence="3" id="KW-1185">Reference proteome</keyword>
<proteinExistence type="predicted"/>
<keyword evidence="1" id="KW-0472">Membrane</keyword>
<name>A0ABQ4LK55_9BACL</name>
<comment type="caution">
    <text evidence="2">The sequence shown here is derived from an EMBL/GenBank/DDBJ whole genome shotgun (WGS) entry which is preliminary data.</text>
</comment>
<keyword evidence="1" id="KW-0812">Transmembrane</keyword>
<feature type="transmembrane region" description="Helical" evidence="1">
    <location>
        <begin position="52"/>
        <end position="71"/>
    </location>
</feature>
<organism evidence="2 3">
    <name type="scientific">Paenibacillus cineris</name>
    <dbReference type="NCBI Taxonomy" id="237530"/>
    <lineage>
        <taxon>Bacteria</taxon>
        <taxon>Bacillati</taxon>
        <taxon>Bacillota</taxon>
        <taxon>Bacilli</taxon>
        <taxon>Bacillales</taxon>
        <taxon>Paenibacillaceae</taxon>
        <taxon>Paenibacillus</taxon>
    </lineage>
</organism>
<keyword evidence="1" id="KW-1133">Transmembrane helix</keyword>
<dbReference type="Proteomes" id="UP000676601">
    <property type="component" value="Unassembled WGS sequence"/>
</dbReference>
<evidence type="ECO:0000313" key="2">
    <source>
        <dbReference type="EMBL" id="GIO56903.1"/>
    </source>
</evidence>
<feature type="transmembrane region" description="Helical" evidence="1">
    <location>
        <begin position="126"/>
        <end position="142"/>
    </location>
</feature>
<evidence type="ECO:0000313" key="3">
    <source>
        <dbReference type="Proteomes" id="UP000676601"/>
    </source>
</evidence>
<sequence>MNDNIIQVLVKAWESFQNLSKGFGENAWKVRTMGIGFWAAIIAYGYKNKNGSMYLIALMIILIFLLLEAGMRILQNKYIEKSIEMERSINDYLVGAEIQIPKDGISTNVLTPTVVDLLKLFQPKRWMFWLPYLLLVLASIFMDKIL</sequence>
<evidence type="ECO:0000256" key="1">
    <source>
        <dbReference type="SAM" id="Phobius"/>
    </source>
</evidence>
<feature type="transmembrane region" description="Helical" evidence="1">
    <location>
        <begin position="28"/>
        <end position="46"/>
    </location>
</feature>
<reference evidence="2 3" key="1">
    <citation type="submission" date="2021-03" db="EMBL/GenBank/DDBJ databases">
        <title>Antimicrobial resistance genes in bacteria isolated from Japanese honey, and their potential for conferring macrolide and lincosamide resistance in the American foulbrood pathogen Paenibacillus larvae.</title>
        <authorList>
            <person name="Okamoto M."/>
            <person name="Kumagai M."/>
            <person name="Kanamori H."/>
            <person name="Takamatsu D."/>
        </authorList>
    </citation>
    <scope>NUCLEOTIDE SEQUENCE [LARGE SCALE GENOMIC DNA]</scope>
    <source>
        <strain evidence="2 3">J21TS7</strain>
    </source>
</reference>
<accession>A0ABQ4LK55</accession>